<keyword evidence="3" id="KW-1185">Reference proteome</keyword>
<gene>
    <name evidence="2" type="ORF">MRATA1EN1_LOCUS28892</name>
</gene>
<dbReference type="EMBL" id="OX459945">
    <property type="protein sequence ID" value="CAI9179930.1"/>
    <property type="molecule type" value="Genomic_DNA"/>
</dbReference>
<proteinExistence type="predicted"/>
<feature type="region of interest" description="Disordered" evidence="1">
    <location>
        <begin position="163"/>
        <end position="185"/>
    </location>
</feature>
<accession>A0ABN9A2P6</accession>
<evidence type="ECO:0000313" key="3">
    <source>
        <dbReference type="Proteomes" id="UP001176941"/>
    </source>
</evidence>
<name>A0ABN9A2P6_RANTA</name>
<organism evidence="2 3">
    <name type="scientific">Rangifer tarandus platyrhynchus</name>
    <name type="common">Svalbard reindeer</name>
    <dbReference type="NCBI Taxonomy" id="3082113"/>
    <lineage>
        <taxon>Eukaryota</taxon>
        <taxon>Metazoa</taxon>
        <taxon>Chordata</taxon>
        <taxon>Craniata</taxon>
        <taxon>Vertebrata</taxon>
        <taxon>Euteleostomi</taxon>
        <taxon>Mammalia</taxon>
        <taxon>Eutheria</taxon>
        <taxon>Laurasiatheria</taxon>
        <taxon>Artiodactyla</taxon>
        <taxon>Ruminantia</taxon>
        <taxon>Pecora</taxon>
        <taxon>Cervidae</taxon>
        <taxon>Odocoileinae</taxon>
        <taxon>Rangifer</taxon>
    </lineage>
</organism>
<feature type="compositionally biased region" description="Gly residues" evidence="1">
    <location>
        <begin position="168"/>
        <end position="185"/>
    </location>
</feature>
<evidence type="ECO:0000313" key="2">
    <source>
        <dbReference type="EMBL" id="CAI9179930.1"/>
    </source>
</evidence>
<sequence length="185" mass="19659">MNSSGPSPPVVVGLGGRVLRYQALSYWGLKHAKGGALEASGDQVIREDSSVMAERCTRPRACPLFSVADPQPFYKQVILVTKDAARAGRKVGERPQRRGKHIAPGRPFLGSRVWPRGRHVGRRGGPAAPCVSLARQGGRVPRTVREAGSGSDGRPRVVLRLRVSPQDSGGGGGDTLGGVHGIRFK</sequence>
<feature type="region of interest" description="Disordered" evidence="1">
    <location>
        <begin position="88"/>
        <end position="111"/>
    </location>
</feature>
<dbReference type="Proteomes" id="UP001176941">
    <property type="component" value="Chromosome 9"/>
</dbReference>
<evidence type="ECO:0000256" key="1">
    <source>
        <dbReference type="SAM" id="MobiDB-lite"/>
    </source>
</evidence>
<reference evidence="2" key="1">
    <citation type="submission" date="2023-04" db="EMBL/GenBank/DDBJ databases">
        <authorList>
            <consortium name="ELIXIR-Norway"/>
        </authorList>
    </citation>
    <scope>NUCLEOTIDE SEQUENCE [LARGE SCALE GENOMIC DNA]</scope>
</reference>
<protein>
    <submittedName>
        <fullName evidence="2">Uncharacterized protein</fullName>
    </submittedName>
</protein>